<gene>
    <name evidence="1" type="ORF">H8718_00710</name>
</gene>
<dbReference type="EMBL" id="JACRSY010000001">
    <property type="protein sequence ID" value="MBC8578059.1"/>
    <property type="molecule type" value="Genomic_DNA"/>
</dbReference>
<reference evidence="1" key="1">
    <citation type="submission" date="2020-08" db="EMBL/GenBank/DDBJ databases">
        <title>Genome public.</title>
        <authorList>
            <person name="Liu C."/>
            <person name="Sun Q."/>
        </authorList>
    </citation>
    <scope>NUCLEOTIDE SEQUENCE</scope>
    <source>
        <strain evidence="1">NSJ-12</strain>
    </source>
</reference>
<evidence type="ECO:0000313" key="2">
    <source>
        <dbReference type="Proteomes" id="UP000655830"/>
    </source>
</evidence>
<dbReference type="Proteomes" id="UP000655830">
    <property type="component" value="Unassembled WGS sequence"/>
</dbReference>
<dbReference type="AlphaFoldDB" id="A0A926ED33"/>
<keyword evidence="2" id="KW-1185">Reference proteome</keyword>
<evidence type="ECO:0000313" key="1">
    <source>
        <dbReference type="EMBL" id="MBC8578059.1"/>
    </source>
</evidence>
<protein>
    <submittedName>
        <fullName evidence="1">Uncharacterized protein</fullName>
    </submittedName>
</protein>
<sequence>MTTNMDAYTILYQAKAQMCKSSYKAQKGNVLKEEEIRHMALAVLEEGIKQIRYEYPPNVSKRMQKYYHQNKAFLIDRFSDDVKNLLAL</sequence>
<name>A0A926ED33_9FIRM</name>
<accession>A0A926ED33</accession>
<organism evidence="1 2">
    <name type="scientific">Zhenhengia yiwuensis</name>
    <dbReference type="NCBI Taxonomy" id="2763666"/>
    <lineage>
        <taxon>Bacteria</taxon>
        <taxon>Bacillati</taxon>
        <taxon>Bacillota</taxon>
        <taxon>Clostridia</taxon>
        <taxon>Lachnospirales</taxon>
        <taxon>Lachnospiraceae</taxon>
        <taxon>Zhenhengia</taxon>
    </lineage>
</organism>
<comment type="caution">
    <text evidence="1">The sequence shown here is derived from an EMBL/GenBank/DDBJ whole genome shotgun (WGS) entry which is preliminary data.</text>
</comment>
<proteinExistence type="predicted"/>
<dbReference type="RefSeq" id="WP_249331151.1">
    <property type="nucleotide sequence ID" value="NZ_JACRSY010000001.1"/>
</dbReference>